<dbReference type="OrthoDB" id="5424793at2759"/>
<dbReference type="HOGENOM" id="CLU_000445_44_1_1"/>
<gene>
    <name evidence="1" type="ORF">PAAG_04332</name>
</gene>
<dbReference type="PANTHER" id="PTHR43130">
    <property type="entry name" value="ARAC-FAMILY TRANSCRIPTIONAL REGULATOR"/>
    <property type="match status" value="1"/>
</dbReference>
<dbReference type="EMBL" id="KN294001">
    <property type="protein sequence ID" value="EEH33279.1"/>
    <property type="molecule type" value="Genomic_DNA"/>
</dbReference>
<evidence type="ECO:0000313" key="1">
    <source>
        <dbReference type="EMBL" id="EEH33279.1"/>
    </source>
</evidence>
<proteinExistence type="predicted"/>
<dbReference type="KEGG" id="pbl:PAAG_04332"/>
<dbReference type="PANTHER" id="PTHR43130:SF3">
    <property type="entry name" value="HTH-TYPE TRANSCRIPTIONAL REGULATOR RV1931C"/>
    <property type="match status" value="1"/>
</dbReference>
<evidence type="ECO:0000313" key="2">
    <source>
        <dbReference type="Proteomes" id="UP000002059"/>
    </source>
</evidence>
<dbReference type="InterPro" id="IPR052158">
    <property type="entry name" value="INH-QAR"/>
</dbReference>
<sequence length="258" mass="27907">MSASNSLKVLILPFPEFDTLDVYAPIEVLGKGAAIGGVTITFDIATASKKTLSAEKIPVVQDLSICEALQQLEQYEIVIQPGGAVSAIQKYLENPTQVGLDRESVDEHLQLLLRFSQLETLSPRGCRRVLMSICTGALIAGLSGAFSNLTVTTHYSGLQQLKEYCQRGGQGTIVDPDIGEGGYVGYEAGQLNSKRWVLADRSGCAVRVISSGGISCGLDASLFLVSELEVWKDGHLENIGLEKAHQCARIMDYAWRWA</sequence>
<dbReference type="OMA" id="LVEFITC"/>
<reference evidence="1 2" key="1">
    <citation type="journal article" date="2011" name="PLoS Genet.">
        <title>Comparative genomic analysis of human fungal pathogens causing paracoccidioidomycosis.</title>
        <authorList>
            <person name="Desjardins C.A."/>
            <person name="Champion M.D."/>
            <person name="Holder J.W."/>
            <person name="Muszewska A."/>
            <person name="Goldberg J."/>
            <person name="Bailao A.M."/>
            <person name="Brigido M.M."/>
            <person name="Ferreira M.E."/>
            <person name="Garcia A.M."/>
            <person name="Grynberg M."/>
            <person name="Gujja S."/>
            <person name="Heiman D.I."/>
            <person name="Henn M.R."/>
            <person name="Kodira C.D."/>
            <person name="Leon-Narvaez H."/>
            <person name="Longo L.V."/>
            <person name="Ma L.J."/>
            <person name="Malavazi I."/>
            <person name="Matsuo A.L."/>
            <person name="Morais F.V."/>
            <person name="Pereira M."/>
            <person name="Rodriguez-Brito S."/>
            <person name="Sakthikumar S."/>
            <person name="Salem-Izacc S.M."/>
            <person name="Sykes S.M."/>
            <person name="Teixeira M.M."/>
            <person name="Vallejo M.C."/>
            <person name="Walter M.E."/>
            <person name="Yandava C."/>
            <person name="Young S."/>
            <person name="Zeng Q."/>
            <person name="Zucker J."/>
            <person name="Felipe M.S."/>
            <person name="Goldman G.H."/>
            <person name="Haas B.J."/>
            <person name="McEwen J.G."/>
            <person name="Nino-Vega G."/>
            <person name="Puccia R."/>
            <person name="San-Blas G."/>
            <person name="Soares C.M."/>
            <person name="Birren B.W."/>
            <person name="Cuomo C.A."/>
        </authorList>
    </citation>
    <scope>NUCLEOTIDE SEQUENCE [LARGE SCALE GENOMIC DNA]</scope>
    <source>
        <strain evidence="2">ATCC MYA-826 / Pb01</strain>
    </source>
</reference>
<accession>C1H0N8</accession>
<dbReference type="GeneID" id="9097232"/>
<keyword evidence="2" id="KW-1185">Reference proteome</keyword>
<dbReference type="STRING" id="502779.C1H0N8"/>
<dbReference type="InterPro" id="IPR029062">
    <property type="entry name" value="Class_I_gatase-like"/>
</dbReference>
<dbReference type="Proteomes" id="UP000002059">
    <property type="component" value="Partially assembled WGS sequence"/>
</dbReference>
<protein>
    <submittedName>
        <fullName evidence="1">ThiJ/PfpI family protein</fullName>
    </submittedName>
</protein>
<dbReference type="SUPFAM" id="SSF52317">
    <property type="entry name" value="Class I glutamine amidotransferase-like"/>
    <property type="match status" value="1"/>
</dbReference>
<dbReference type="RefSeq" id="XP_002794060.1">
    <property type="nucleotide sequence ID" value="XM_002794014.2"/>
</dbReference>
<dbReference type="eggNOG" id="ENOG502S3DI">
    <property type="taxonomic scope" value="Eukaryota"/>
</dbReference>
<dbReference type="Gene3D" id="3.40.50.880">
    <property type="match status" value="1"/>
</dbReference>
<organism evidence="1 2">
    <name type="scientific">Paracoccidioides lutzii (strain ATCC MYA-826 / Pb01)</name>
    <name type="common">Paracoccidioides brasiliensis</name>
    <dbReference type="NCBI Taxonomy" id="502779"/>
    <lineage>
        <taxon>Eukaryota</taxon>
        <taxon>Fungi</taxon>
        <taxon>Dikarya</taxon>
        <taxon>Ascomycota</taxon>
        <taxon>Pezizomycotina</taxon>
        <taxon>Eurotiomycetes</taxon>
        <taxon>Eurotiomycetidae</taxon>
        <taxon>Onygenales</taxon>
        <taxon>Ajellomycetaceae</taxon>
        <taxon>Paracoccidioides</taxon>
    </lineage>
</organism>
<dbReference type="VEuPathDB" id="FungiDB:PAAG_04332"/>
<dbReference type="AlphaFoldDB" id="C1H0N8"/>
<name>C1H0N8_PARBA</name>